<dbReference type="EnsemblPlants" id="Pp3c2_30500V3.2">
    <property type="protein sequence ID" value="Pp3c2_30500V3.2"/>
    <property type="gene ID" value="Pp3c2_30500"/>
</dbReference>
<feature type="compositionally biased region" description="Polar residues" evidence="1">
    <location>
        <begin position="11"/>
        <end position="30"/>
    </location>
</feature>
<sequence>MSGRPDVRNRNYGNNTEANTSSASQGSPNGRGSGRVAEEQDYILLHRSERLSTFFKSMRHWWKSAIEVSGTMKRKKVKIQWRYILSQALLDILYLCTGLLAFIGKCVEFPFNVYYANGGSWLQVIKYLFNGQLIVPRRDDPTYRTLIMQLDPRTKLYVDKSAAGQALSEAATSKIFPGTDDGARSTADVLVMASKLAYENESVIKKVVTEDWNMHFVGFYSCWNEFLQEHNTQVFVFTDRAEDANAIVIAWRGTEPFNAMDWSTDFDFSWYNLEGMGCVHVGFLEALGLASRNRLESFQTLQQKANAKCNNTRRSDHSTSGLSPDVIQDSHKLLAYDHITEVVRGLLSEHPGAKLYGTGHSLGGALATLYTAMLFYNDEKNILKKLAAVYTFGQPRVGDEAFAQYMRDNVTHFRYFRVVYCNDLVPRVPFDDKLFAFKHFGLCFYYNSRYIARCLREAPRKNYFYLSDILTVRITAIGELINAFRRKDADFAESWPSIMSRLMALLVPGVGGHSPVNYVNAVRLGPSSLVSEVTDELHEMSENLHDWEEKFRGAAGNGWNRAMQAYRRWSTPH</sequence>
<reference evidence="4 6" key="1">
    <citation type="journal article" date="2008" name="Science">
        <title>The Physcomitrella genome reveals evolutionary insights into the conquest of land by plants.</title>
        <authorList>
            <person name="Rensing S."/>
            <person name="Lang D."/>
            <person name="Zimmer A."/>
            <person name="Terry A."/>
            <person name="Salamov A."/>
            <person name="Shapiro H."/>
            <person name="Nishiyama T."/>
            <person name="Perroud P.-F."/>
            <person name="Lindquist E."/>
            <person name="Kamisugi Y."/>
            <person name="Tanahashi T."/>
            <person name="Sakakibara K."/>
            <person name="Fujita T."/>
            <person name="Oishi K."/>
            <person name="Shin-I T."/>
            <person name="Kuroki Y."/>
            <person name="Toyoda A."/>
            <person name="Suzuki Y."/>
            <person name="Hashimoto A."/>
            <person name="Yamaguchi K."/>
            <person name="Sugano A."/>
            <person name="Kohara Y."/>
            <person name="Fujiyama A."/>
            <person name="Anterola A."/>
            <person name="Aoki S."/>
            <person name="Ashton N."/>
            <person name="Barbazuk W.B."/>
            <person name="Barker E."/>
            <person name="Bennetzen J."/>
            <person name="Bezanilla M."/>
            <person name="Blankenship R."/>
            <person name="Cho S.H."/>
            <person name="Dutcher S."/>
            <person name="Estelle M."/>
            <person name="Fawcett J.A."/>
            <person name="Gundlach H."/>
            <person name="Hanada K."/>
            <person name="Heyl A."/>
            <person name="Hicks K.A."/>
            <person name="Hugh J."/>
            <person name="Lohr M."/>
            <person name="Mayer K."/>
            <person name="Melkozernov A."/>
            <person name="Murata T."/>
            <person name="Nelson D."/>
            <person name="Pils B."/>
            <person name="Prigge M."/>
            <person name="Reiss B."/>
            <person name="Renner T."/>
            <person name="Rombauts S."/>
            <person name="Rushton P."/>
            <person name="Sanderfoot A."/>
            <person name="Schween G."/>
            <person name="Shiu S.-H."/>
            <person name="Stueber K."/>
            <person name="Theodoulou F.L."/>
            <person name="Tu H."/>
            <person name="Van de Peer Y."/>
            <person name="Verrier P.J."/>
            <person name="Waters E."/>
            <person name="Wood A."/>
            <person name="Yang L."/>
            <person name="Cove D."/>
            <person name="Cuming A."/>
            <person name="Hasebe M."/>
            <person name="Lucas S."/>
            <person name="Mishler D.B."/>
            <person name="Reski R."/>
            <person name="Grigoriev I."/>
            <person name="Quatrano R.S."/>
            <person name="Boore J.L."/>
        </authorList>
    </citation>
    <scope>NUCLEOTIDE SEQUENCE [LARGE SCALE GENOMIC DNA]</scope>
    <source>
        <strain evidence="5 6">cv. Gransden 2004</strain>
    </source>
</reference>
<accession>A0A2K1L3P2</accession>
<evidence type="ECO:0000259" key="3">
    <source>
        <dbReference type="Pfam" id="PF01764"/>
    </source>
</evidence>
<evidence type="ECO:0000313" key="6">
    <source>
        <dbReference type="Proteomes" id="UP000006727"/>
    </source>
</evidence>
<dbReference type="Pfam" id="PF01764">
    <property type="entry name" value="Lipase_3"/>
    <property type="match status" value="1"/>
</dbReference>
<dbReference type="KEGG" id="ppp:112293071"/>
<dbReference type="EnsemblPlants" id="Pp3c2_30500V3.1">
    <property type="protein sequence ID" value="Pp3c2_30500V3.1"/>
    <property type="gene ID" value="Pp3c2_30500"/>
</dbReference>
<keyword evidence="2" id="KW-0472">Membrane</keyword>
<dbReference type="SUPFAM" id="SSF53474">
    <property type="entry name" value="alpha/beta-Hydrolases"/>
    <property type="match status" value="1"/>
</dbReference>
<dbReference type="OrthoDB" id="438440at2759"/>
<gene>
    <name evidence="5" type="primary">LOC112293071</name>
    <name evidence="4" type="ORF">PHYPA_003435</name>
</gene>
<dbReference type="Gramene" id="Pp3c2_30500V3.1">
    <property type="protein sequence ID" value="Pp3c2_30500V3.1"/>
    <property type="gene ID" value="Pp3c2_30500"/>
</dbReference>
<reference evidence="4 6" key="2">
    <citation type="journal article" date="2018" name="Plant J.">
        <title>The Physcomitrella patens chromosome-scale assembly reveals moss genome structure and evolution.</title>
        <authorList>
            <person name="Lang D."/>
            <person name="Ullrich K.K."/>
            <person name="Murat F."/>
            <person name="Fuchs J."/>
            <person name="Jenkins J."/>
            <person name="Haas F.B."/>
            <person name="Piednoel M."/>
            <person name="Gundlach H."/>
            <person name="Van Bel M."/>
            <person name="Meyberg R."/>
            <person name="Vives C."/>
            <person name="Morata J."/>
            <person name="Symeonidi A."/>
            <person name="Hiss M."/>
            <person name="Muchero W."/>
            <person name="Kamisugi Y."/>
            <person name="Saleh O."/>
            <person name="Blanc G."/>
            <person name="Decker E.L."/>
            <person name="van Gessel N."/>
            <person name="Grimwood J."/>
            <person name="Hayes R.D."/>
            <person name="Graham S.W."/>
            <person name="Gunter L.E."/>
            <person name="McDaniel S.F."/>
            <person name="Hoernstein S.N.W."/>
            <person name="Larsson A."/>
            <person name="Li F.W."/>
            <person name="Perroud P.F."/>
            <person name="Phillips J."/>
            <person name="Ranjan P."/>
            <person name="Rokshar D.S."/>
            <person name="Rothfels C.J."/>
            <person name="Schneider L."/>
            <person name="Shu S."/>
            <person name="Stevenson D.W."/>
            <person name="Thummler F."/>
            <person name="Tillich M."/>
            <person name="Villarreal Aguilar J.C."/>
            <person name="Widiez T."/>
            <person name="Wong G.K."/>
            <person name="Wymore A."/>
            <person name="Zhang Y."/>
            <person name="Zimmer A.D."/>
            <person name="Quatrano R.S."/>
            <person name="Mayer K.F.X."/>
            <person name="Goodstein D."/>
            <person name="Casacuberta J.M."/>
            <person name="Vandepoele K."/>
            <person name="Reski R."/>
            <person name="Cuming A.C."/>
            <person name="Tuskan G.A."/>
            <person name="Maumus F."/>
            <person name="Salse J."/>
            <person name="Schmutz J."/>
            <person name="Rensing S.A."/>
        </authorList>
    </citation>
    <scope>NUCLEOTIDE SEQUENCE [LARGE SCALE GENOMIC DNA]</scope>
    <source>
        <strain evidence="5 6">cv. Gransden 2004</strain>
    </source>
</reference>
<feature type="transmembrane region" description="Helical" evidence="2">
    <location>
        <begin position="83"/>
        <end position="103"/>
    </location>
</feature>
<dbReference type="FunCoup" id="A0A2K1L3P2">
    <property type="interactions" value="31"/>
</dbReference>
<dbReference type="InterPro" id="IPR029058">
    <property type="entry name" value="AB_hydrolase_fold"/>
</dbReference>
<dbReference type="GeneID" id="112293071"/>
<dbReference type="PANTHER" id="PTHR46086:SF3">
    <property type="entry name" value="TRIACYLGLYCEROL LIPASE OBL1"/>
    <property type="match status" value="1"/>
</dbReference>
<protein>
    <recommendedName>
        <fullName evidence="3">Fungal lipase-type domain-containing protein</fullName>
    </recommendedName>
</protein>
<keyword evidence="2" id="KW-0812">Transmembrane</keyword>
<feature type="domain" description="Fungal lipase-type" evidence="3">
    <location>
        <begin position="248"/>
        <end position="431"/>
    </location>
</feature>
<evidence type="ECO:0000313" key="5">
    <source>
        <dbReference type="EnsemblPlants" id="Pp3c2_30500V3.1"/>
    </source>
</evidence>
<evidence type="ECO:0000313" key="4">
    <source>
        <dbReference type="EMBL" id="PNR60642.1"/>
    </source>
</evidence>
<dbReference type="Proteomes" id="UP000006727">
    <property type="component" value="Chromosome 2"/>
</dbReference>
<dbReference type="GO" id="GO:0006629">
    <property type="term" value="P:lipid metabolic process"/>
    <property type="evidence" value="ECO:0007669"/>
    <property type="project" value="InterPro"/>
</dbReference>
<dbReference type="CDD" id="cd00519">
    <property type="entry name" value="Lipase_3"/>
    <property type="match status" value="1"/>
</dbReference>
<proteinExistence type="predicted"/>
<dbReference type="InterPro" id="IPR002921">
    <property type="entry name" value="Fungal_lipase-type"/>
</dbReference>
<dbReference type="Gene3D" id="3.40.50.1820">
    <property type="entry name" value="alpha/beta hydrolase"/>
    <property type="match status" value="1"/>
</dbReference>
<keyword evidence="2" id="KW-1133">Transmembrane helix</keyword>
<dbReference type="GO" id="GO:0004806">
    <property type="term" value="F:triacylglycerol lipase activity"/>
    <property type="evidence" value="ECO:0007669"/>
    <property type="project" value="InterPro"/>
</dbReference>
<dbReference type="InterPro" id="IPR044819">
    <property type="entry name" value="OBL-like"/>
</dbReference>
<dbReference type="PANTHER" id="PTHR46086">
    <property type="entry name" value="ALPHA/BETA-HYDROLASES SUPERFAMILY PROTEIN"/>
    <property type="match status" value="1"/>
</dbReference>
<dbReference type="AlphaFoldDB" id="A0A2K1L3P2"/>
<dbReference type="RefSeq" id="XP_024397900.1">
    <property type="nucleotide sequence ID" value="XM_024542132.2"/>
</dbReference>
<evidence type="ECO:0000256" key="1">
    <source>
        <dbReference type="SAM" id="MobiDB-lite"/>
    </source>
</evidence>
<organism evidence="4">
    <name type="scientific">Physcomitrium patens</name>
    <name type="common">Spreading-leaved earth moss</name>
    <name type="synonym">Physcomitrella patens</name>
    <dbReference type="NCBI Taxonomy" id="3218"/>
    <lineage>
        <taxon>Eukaryota</taxon>
        <taxon>Viridiplantae</taxon>
        <taxon>Streptophyta</taxon>
        <taxon>Embryophyta</taxon>
        <taxon>Bryophyta</taxon>
        <taxon>Bryophytina</taxon>
        <taxon>Bryopsida</taxon>
        <taxon>Funariidae</taxon>
        <taxon>Funariales</taxon>
        <taxon>Funariaceae</taxon>
        <taxon>Physcomitrium</taxon>
    </lineage>
</organism>
<dbReference type="Gramene" id="Pp3c2_30500V3.2">
    <property type="protein sequence ID" value="Pp3c2_30500V3.2"/>
    <property type="gene ID" value="Pp3c2_30500"/>
</dbReference>
<dbReference type="EMBL" id="ABEU02000002">
    <property type="protein sequence ID" value="PNR60642.1"/>
    <property type="molecule type" value="Genomic_DNA"/>
</dbReference>
<reference evidence="5" key="3">
    <citation type="submission" date="2020-12" db="UniProtKB">
        <authorList>
            <consortium name="EnsemblPlants"/>
        </authorList>
    </citation>
    <scope>IDENTIFICATION</scope>
</reference>
<name>A0A2K1L3P2_PHYPA</name>
<evidence type="ECO:0000256" key="2">
    <source>
        <dbReference type="SAM" id="Phobius"/>
    </source>
</evidence>
<feature type="region of interest" description="Disordered" evidence="1">
    <location>
        <begin position="1"/>
        <end position="34"/>
    </location>
</feature>
<dbReference type="PaxDb" id="3218-PP1S22_23V6.1"/>
<keyword evidence="6" id="KW-1185">Reference proteome</keyword>